<organism evidence="1 2">
    <name type="scientific">Dreissena polymorpha</name>
    <name type="common">Zebra mussel</name>
    <name type="synonym">Mytilus polymorpha</name>
    <dbReference type="NCBI Taxonomy" id="45954"/>
    <lineage>
        <taxon>Eukaryota</taxon>
        <taxon>Metazoa</taxon>
        <taxon>Spiralia</taxon>
        <taxon>Lophotrochozoa</taxon>
        <taxon>Mollusca</taxon>
        <taxon>Bivalvia</taxon>
        <taxon>Autobranchia</taxon>
        <taxon>Heteroconchia</taxon>
        <taxon>Euheterodonta</taxon>
        <taxon>Imparidentia</taxon>
        <taxon>Neoheterodontei</taxon>
        <taxon>Myida</taxon>
        <taxon>Dreissenoidea</taxon>
        <taxon>Dreissenidae</taxon>
        <taxon>Dreissena</taxon>
    </lineage>
</organism>
<dbReference type="EMBL" id="JAIWYP010000006">
    <property type="protein sequence ID" value="KAH3807675.1"/>
    <property type="molecule type" value="Genomic_DNA"/>
</dbReference>
<accession>A0A9D4G316</accession>
<evidence type="ECO:0000313" key="2">
    <source>
        <dbReference type="Proteomes" id="UP000828390"/>
    </source>
</evidence>
<evidence type="ECO:0000313" key="1">
    <source>
        <dbReference type="EMBL" id="KAH3807675.1"/>
    </source>
</evidence>
<gene>
    <name evidence="1" type="ORF">DPMN_136022</name>
</gene>
<name>A0A9D4G316_DREPO</name>
<dbReference type="AlphaFoldDB" id="A0A9D4G316"/>
<reference evidence="1" key="2">
    <citation type="submission" date="2020-11" db="EMBL/GenBank/DDBJ databases">
        <authorList>
            <person name="McCartney M.A."/>
            <person name="Auch B."/>
            <person name="Kono T."/>
            <person name="Mallez S."/>
            <person name="Becker A."/>
            <person name="Gohl D.M."/>
            <person name="Silverstein K.A.T."/>
            <person name="Koren S."/>
            <person name="Bechman K.B."/>
            <person name="Herman A."/>
            <person name="Abrahante J.E."/>
            <person name="Garbe J."/>
        </authorList>
    </citation>
    <scope>NUCLEOTIDE SEQUENCE</scope>
    <source>
        <strain evidence="1">Duluth1</strain>
        <tissue evidence="1">Whole animal</tissue>
    </source>
</reference>
<protein>
    <submittedName>
        <fullName evidence="1">Uncharacterized protein</fullName>
    </submittedName>
</protein>
<comment type="caution">
    <text evidence="1">The sequence shown here is derived from an EMBL/GenBank/DDBJ whole genome shotgun (WGS) entry which is preliminary data.</text>
</comment>
<keyword evidence="2" id="KW-1185">Reference proteome</keyword>
<reference evidence="1" key="1">
    <citation type="journal article" date="2019" name="bioRxiv">
        <title>The Genome of the Zebra Mussel, Dreissena polymorpha: A Resource for Invasive Species Research.</title>
        <authorList>
            <person name="McCartney M.A."/>
            <person name="Auch B."/>
            <person name="Kono T."/>
            <person name="Mallez S."/>
            <person name="Zhang Y."/>
            <person name="Obille A."/>
            <person name="Becker A."/>
            <person name="Abrahante J.E."/>
            <person name="Garbe J."/>
            <person name="Badalamenti J.P."/>
            <person name="Herman A."/>
            <person name="Mangelson H."/>
            <person name="Liachko I."/>
            <person name="Sullivan S."/>
            <person name="Sone E.D."/>
            <person name="Koren S."/>
            <person name="Silverstein K.A.T."/>
            <person name="Beckman K.B."/>
            <person name="Gohl D.M."/>
        </authorList>
    </citation>
    <scope>NUCLEOTIDE SEQUENCE</scope>
    <source>
        <strain evidence="1">Duluth1</strain>
        <tissue evidence="1">Whole animal</tissue>
    </source>
</reference>
<sequence>MAERRCHSRLGIRTSSIFEAFGRMSMSELAPHSLQLNIRDKYRMSRSDLARHSPQLDIRDFCRMSDVKTSSSFVPARYSGLLPNVGVRAGSKYAPSSIFECRMSIVDGQCQLHAAQSVIIRMARVTYMIYCIV</sequence>
<proteinExistence type="predicted"/>
<dbReference type="Proteomes" id="UP000828390">
    <property type="component" value="Unassembled WGS sequence"/>
</dbReference>